<reference evidence="2 3" key="1">
    <citation type="journal article" date="2015" name="Nature">
        <title>rRNA introns, odd ribosomes, and small enigmatic genomes across a large radiation of phyla.</title>
        <authorList>
            <person name="Brown C.T."/>
            <person name="Hug L.A."/>
            <person name="Thomas B.C."/>
            <person name="Sharon I."/>
            <person name="Castelle C.J."/>
            <person name="Singh A."/>
            <person name="Wilkins M.J."/>
            <person name="Williams K.H."/>
            <person name="Banfield J.F."/>
        </authorList>
    </citation>
    <scope>NUCLEOTIDE SEQUENCE [LARGE SCALE GENOMIC DNA]</scope>
</reference>
<name>A0A0G1UCB3_9BACT</name>
<comment type="caution">
    <text evidence="2">The sequence shown here is derived from an EMBL/GenBank/DDBJ whole genome shotgun (WGS) entry which is preliminary data.</text>
</comment>
<keyword evidence="1" id="KW-0812">Transmembrane</keyword>
<evidence type="ECO:0000313" key="2">
    <source>
        <dbReference type="EMBL" id="KKU91786.1"/>
    </source>
</evidence>
<protein>
    <submittedName>
        <fullName evidence="2">VKORC1/thioredoxin domain protein</fullName>
    </submittedName>
</protein>
<dbReference type="SUPFAM" id="SSF52833">
    <property type="entry name" value="Thioredoxin-like"/>
    <property type="match status" value="1"/>
</dbReference>
<evidence type="ECO:0000256" key="1">
    <source>
        <dbReference type="SAM" id="Phobius"/>
    </source>
</evidence>
<accession>A0A0G1UCB3</accession>
<dbReference type="PANTHER" id="PTHR34573:SF1">
    <property type="entry name" value="VITAMIN K EPOXIDE REDUCTASE DOMAIN-CONTAINING PROTEIN"/>
    <property type="match status" value="1"/>
</dbReference>
<gene>
    <name evidence="2" type="ORF">UY23_C0001G0392</name>
</gene>
<keyword evidence="1" id="KW-1133">Transmembrane helix</keyword>
<dbReference type="AlphaFoldDB" id="A0A0G1UCB3"/>
<dbReference type="Proteomes" id="UP000034956">
    <property type="component" value="Unassembled WGS sequence"/>
</dbReference>
<evidence type="ECO:0000313" key="3">
    <source>
        <dbReference type="Proteomes" id="UP000034956"/>
    </source>
</evidence>
<organism evidence="2 3">
    <name type="scientific">Candidatus Jorgensenbacteria bacterium GW2011_GWA1_48_11</name>
    <dbReference type="NCBI Taxonomy" id="1618660"/>
    <lineage>
        <taxon>Bacteria</taxon>
        <taxon>Candidatus Joergenseniibacteriota</taxon>
    </lineage>
</organism>
<dbReference type="PANTHER" id="PTHR34573">
    <property type="entry name" value="VKC DOMAIN-CONTAINING PROTEIN"/>
    <property type="match status" value="1"/>
</dbReference>
<dbReference type="InterPro" id="IPR036249">
    <property type="entry name" value="Thioredoxin-like_sf"/>
</dbReference>
<sequence>MNKDKKAVVTLLVLAVVVLAVYLFYRRGPVFGQYDDFAKCLASKPVTMYGAYWCAHCESQKNAFGGSFKYVPYVECTRDVQECLVQKINGYPTWIFPDGRRLEGEMSLNDLSAQSGCVLN</sequence>
<proteinExistence type="predicted"/>
<keyword evidence="1" id="KW-0472">Membrane</keyword>
<dbReference type="EMBL" id="LCPF01000001">
    <property type="protein sequence ID" value="KKU91786.1"/>
    <property type="molecule type" value="Genomic_DNA"/>
</dbReference>
<feature type="transmembrane region" description="Helical" evidence="1">
    <location>
        <begin position="7"/>
        <end position="25"/>
    </location>
</feature>
<dbReference type="Gene3D" id="3.40.30.10">
    <property type="entry name" value="Glutaredoxin"/>
    <property type="match status" value="1"/>
</dbReference>